<dbReference type="Proteomes" id="UP000595448">
    <property type="component" value="Chromosome"/>
</dbReference>
<keyword evidence="2" id="KW-1185">Reference proteome</keyword>
<reference evidence="1 2" key="1">
    <citation type="submission" date="2021-01" db="EMBL/GenBank/DDBJ databases">
        <title>Brevundimonas vitis sp. nov., an bacterium isolated from grape (Vitis vinifera).</title>
        <authorList>
            <person name="Jiang L."/>
            <person name="Lee J."/>
        </authorList>
    </citation>
    <scope>NUCLEOTIDE SEQUENCE [LARGE SCALE GENOMIC DNA]</scope>
    <source>
        <strain evidence="1 2">GRTSA-9</strain>
    </source>
</reference>
<evidence type="ECO:0000313" key="2">
    <source>
        <dbReference type="Proteomes" id="UP000595448"/>
    </source>
</evidence>
<name>A0ABX7BXC3_9CAUL</name>
<sequence>MLSLPFRQALLPDLALRALPGPDVRAVVGWGLKGSTAVGRWTARARHLPYVAIEDGFLRSVGLGETGAVSQSLIVDDLGIYYDATRPSALERLIETAPDWCDAAMQTRSRALIDRIVTAGLSRTNLGQPVDTARLELRRRVLIVDQTAGDASLRLGLAGPDAFAAMVAAARMDEPDAQLIVKRHPAVAAGVKRGCIDDADLTGLTVMDDVAAADLLRHVHAVYVVTSGLGFEALLRDIPVRCFGAPFYSGWGLTRDRVQTGRRGLNRSLEAVAAAALIRYSRYVDPITGHPCQAEEAVDRLAALTRRARRLAGSYAAVDFTPAKRAAVRRLMNSPLGHLEFHGSASAAVAEVRAKGGRLLCWGGQERRETTAAAAAADLPLWRMEDGFLRSRGLGSDFIPALSVTLDATGAHYDGTRPSELETWLQSRDFPPELLQRARNLRQAIVESGLSKYNLACPAAPVWNTDRRRILIVGQVENDRSILLGCEDIRTNAGLVAAVRAAHPEAFLIYRDHPDVRAGNRPGALPAEASDLLDARADDMGIAACIDAANAIATLTSLTGFEALLRGKPVLTWGRPFYAGWGLTEDALPCPRRTRRLTLDQLVAASLIEYPLYVTQDGWPCEVEDLIRSLSDTPERPGPARGPVRRWLRALTASLDRSLPPAY</sequence>
<dbReference type="CDD" id="cd16440">
    <property type="entry name" value="beta_Kdo_transferase_KpsC_1"/>
    <property type="match status" value="1"/>
</dbReference>
<dbReference type="EMBL" id="CP067977">
    <property type="protein sequence ID" value="QQQ20145.1"/>
    <property type="molecule type" value="Genomic_DNA"/>
</dbReference>
<dbReference type="InterPro" id="IPR007833">
    <property type="entry name" value="Capsule_polysaccharide_synth"/>
</dbReference>
<evidence type="ECO:0000313" key="1">
    <source>
        <dbReference type="EMBL" id="QQQ20145.1"/>
    </source>
</evidence>
<dbReference type="Pfam" id="PF05159">
    <property type="entry name" value="Capsule_synth"/>
    <property type="match status" value="3"/>
</dbReference>
<protein>
    <submittedName>
        <fullName evidence="1">Capsular polysaccharide biosynthesis protein</fullName>
    </submittedName>
</protein>
<organism evidence="1 2">
    <name type="scientific">Brevundimonas vitisensis</name>
    <dbReference type="NCBI Taxonomy" id="2800818"/>
    <lineage>
        <taxon>Bacteria</taxon>
        <taxon>Pseudomonadati</taxon>
        <taxon>Pseudomonadota</taxon>
        <taxon>Alphaproteobacteria</taxon>
        <taxon>Caulobacterales</taxon>
        <taxon>Caulobacteraceae</taxon>
        <taxon>Brevundimonas</taxon>
    </lineage>
</organism>
<dbReference type="CDD" id="cd16439">
    <property type="entry name" value="beta_Kdo_transferase_KpsC_2"/>
    <property type="match status" value="1"/>
</dbReference>
<accession>A0ABX7BXC3</accession>
<gene>
    <name evidence="1" type="ORF">JIP62_13210</name>
</gene>
<proteinExistence type="predicted"/>